<feature type="signal peptide" evidence="2">
    <location>
        <begin position="1"/>
        <end position="21"/>
    </location>
</feature>
<dbReference type="InterPro" id="IPR036680">
    <property type="entry name" value="SPOR-like_sf"/>
</dbReference>
<sequence length="339" mass="35093">MPTGFALAAFGALLVTSPALADVKAGVDAWSAGNYAAAIQQWKPLADKGDADAQFNLAQAYKLGRGVPVDLDKAEALYGKAAAQGHVQASDTYGLMLFQRGERQKAMPYIRNSAARGDARAEYLLGVAHFNGDIVEKDWVRAYALVSLAQRAGLPQAAGALSQMDAHIPLEDRQKSVALAAQLSAQADANRTSQTAGAELGSGKVAPPPPLSPPPRLAVAPDSPARAGADYTVPQAASPRAAPQAKPSPARKPTPAPERPAAATGGAWRLQLGAFGVPGNAERLWATLSKRPEMAGSKRQLVPAGKLTKLYAAGFASKAQADRACSALKASGQECIVTS</sequence>
<protein>
    <submittedName>
        <fullName evidence="4">Sporulation protein</fullName>
    </submittedName>
</protein>
<keyword evidence="2" id="KW-0732">Signal</keyword>
<evidence type="ECO:0000313" key="5">
    <source>
        <dbReference type="Proteomes" id="UP000249082"/>
    </source>
</evidence>
<evidence type="ECO:0000256" key="1">
    <source>
        <dbReference type="SAM" id="MobiDB-lite"/>
    </source>
</evidence>
<dbReference type="InterPro" id="IPR050767">
    <property type="entry name" value="Sel1_AlgK"/>
</dbReference>
<dbReference type="Pfam" id="PF08238">
    <property type="entry name" value="Sel1"/>
    <property type="match status" value="2"/>
</dbReference>
<proteinExistence type="predicted"/>
<feature type="compositionally biased region" description="Low complexity" evidence="1">
    <location>
        <begin position="234"/>
        <end position="249"/>
    </location>
</feature>
<dbReference type="GO" id="GO:0042834">
    <property type="term" value="F:peptidoglycan binding"/>
    <property type="evidence" value="ECO:0007669"/>
    <property type="project" value="InterPro"/>
</dbReference>
<organism evidence="4 5">
    <name type="scientific">Novosphingobium pentaromativorans</name>
    <dbReference type="NCBI Taxonomy" id="205844"/>
    <lineage>
        <taxon>Bacteria</taxon>
        <taxon>Pseudomonadati</taxon>
        <taxon>Pseudomonadota</taxon>
        <taxon>Alphaproteobacteria</taxon>
        <taxon>Sphingomonadales</taxon>
        <taxon>Sphingomonadaceae</taxon>
        <taxon>Novosphingobium</taxon>
    </lineage>
</organism>
<dbReference type="InterPro" id="IPR011990">
    <property type="entry name" value="TPR-like_helical_dom_sf"/>
</dbReference>
<feature type="domain" description="SPOR" evidence="3">
    <location>
        <begin position="262"/>
        <end position="339"/>
    </location>
</feature>
<feature type="chain" id="PRO_5015986720" evidence="2">
    <location>
        <begin position="22"/>
        <end position="339"/>
    </location>
</feature>
<dbReference type="InterPro" id="IPR007730">
    <property type="entry name" value="SPOR-like_dom"/>
</dbReference>
<comment type="caution">
    <text evidence="4">The sequence shown here is derived from an EMBL/GenBank/DDBJ whole genome shotgun (WGS) entry which is preliminary data.</text>
</comment>
<name>A0A2W5NQ20_9SPHN</name>
<dbReference type="Gene3D" id="1.25.40.10">
    <property type="entry name" value="Tetratricopeptide repeat domain"/>
    <property type="match status" value="1"/>
</dbReference>
<dbReference type="PANTHER" id="PTHR11102:SF160">
    <property type="entry name" value="ERAD-ASSOCIATED E3 UBIQUITIN-PROTEIN LIGASE COMPONENT HRD3"/>
    <property type="match status" value="1"/>
</dbReference>
<dbReference type="Proteomes" id="UP000249082">
    <property type="component" value="Unassembled WGS sequence"/>
</dbReference>
<dbReference type="InterPro" id="IPR006597">
    <property type="entry name" value="Sel1-like"/>
</dbReference>
<dbReference type="SUPFAM" id="SSF81901">
    <property type="entry name" value="HCP-like"/>
    <property type="match status" value="1"/>
</dbReference>
<dbReference type="AlphaFoldDB" id="A0A2W5NQ20"/>
<dbReference type="SMART" id="SM00671">
    <property type="entry name" value="SEL1"/>
    <property type="match status" value="2"/>
</dbReference>
<feature type="region of interest" description="Disordered" evidence="1">
    <location>
        <begin position="188"/>
        <end position="263"/>
    </location>
</feature>
<gene>
    <name evidence="4" type="ORF">DI555_09365</name>
</gene>
<feature type="compositionally biased region" description="Pro residues" evidence="1">
    <location>
        <begin position="206"/>
        <end position="216"/>
    </location>
</feature>
<dbReference type="SUPFAM" id="SSF110997">
    <property type="entry name" value="Sporulation related repeat"/>
    <property type="match status" value="1"/>
</dbReference>
<dbReference type="Gene3D" id="3.30.70.1070">
    <property type="entry name" value="Sporulation related repeat"/>
    <property type="match status" value="1"/>
</dbReference>
<dbReference type="EMBL" id="QFPX01000006">
    <property type="protein sequence ID" value="PZQ55601.1"/>
    <property type="molecule type" value="Genomic_DNA"/>
</dbReference>
<evidence type="ECO:0000256" key="2">
    <source>
        <dbReference type="SAM" id="SignalP"/>
    </source>
</evidence>
<reference evidence="4 5" key="1">
    <citation type="submission" date="2017-08" db="EMBL/GenBank/DDBJ databases">
        <title>Infants hospitalized years apart are colonized by the same room-sourced microbial strains.</title>
        <authorList>
            <person name="Brooks B."/>
            <person name="Olm M.R."/>
            <person name="Firek B.A."/>
            <person name="Baker R."/>
            <person name="Thomas B.C."/>
            <person name="Morowitz M.J."/>
            <person name="Banfield J.F."/>
        </authorList>
    </citation>
    <scope>NUCLEOTIDE SEQUENCE [LARGE SCALE GENOMIC DNA]</scope>
    <source>
        <strain evidence="4">S2_005_002_R2_33</strain>
    </source>
</reference>
<dbReference type="PANTHER" id="PTHR11102">
    <property type="entry name" value="SEL-1-LIKE PROTEIN"/>
    <property type="match status" value="1"/>
</dbReference>
<dbReference type="PROSITE" id="PS51724">
    <property type="entry name" value="SPOR"/>
    <property type="match status" value="1"/>
</dbReference>
<accession>A0A2W5NQ20</accession>
<dbReference type="Pfam" id="PF05036">
    <property type="entry name" value="SPOR"/>
    <property type="match status" value="1"/>
</dbReference>
<evidence type="ECO:0000313" key="4">
    <source>
        <dbReference type="EMBL" id="PZQ55601.1"/>
    </source>
</evidence>
<evidence type="ECO:0000259" key="3">
    <source>
        <dbReference type="PROSITE" id="PS51724"/>
    </source>
</evidence>